<organism evidence="2 3">
    <name type="scientific">Kordia antarctica</name>
    <dbReference type="NCBI Taxonomy" id="1218801"/>
    <lineage>
        <taxon>Bacteria</taxon>
        <taxon>Pseudomonadati</taxon>
        <taxon>Bacteroidota</taxon>
        <taxon>Flavobacteriia</taxon>
        <taxon>Flavobacteriales</taxon>
        <taxon>Flavobacteriaceae</taxon>
        <taxon>Kordia</taxon>
    </lineage>
</organism>
<accession>A0A7L4ZEZ2</accession>
<evidence type="ECO:0000313" key="2">
    <source>
        <dbReference type="EMBL" id="QHI35175.1"/>
    </source>
</evidence>
<keyword evidence="1" id="KW-0472">Membrane</keyword>
<sequence>MVFWLVVFLKATKKLGKFLKYRHLTWDLSCELSVVSYGLCVGMLVCWYVGMLVCWYVENKLLHSTFKIQHL</sequence>
<feature type="transmembrane region" description="Helical" evidence="1">
    <location>
        <begin position="34"/>
        <end position="57"/>
    </location>
</feature>
<evidence type="ECO:0000256" key="1">
    <source>
        <dbReference type="SAM" id="Phobius"/>
    </source>
</evidence>
<dbReference type="KEGG" id="kan:IMCC3317_05210"/>
<dbReference type="EMBL" id="CP019288">
    <property type="protein sequence ID" value="QHI35175.1"/>
    <property type="molecule type" value="Genomic_DNA"/>
</dbReference>
<protein>
    <submittedName>
        <fullName evidence="2">Uncharacterized protein</fullName>
    </submittedName>
</protein>
<proteinExistence type="predicted"/>
<name>A0A7L4ZEZ2_9FLAO</name>
<keyword evidence="1" id="KW-0812">Transmembrane</keyword>
<keyword evidence="1" id="KW-1133">Transmembrane helix</keyword>
<gene>
    <name evidence="2" type="ORF">IMCC3317_05210</name>
</gene>
<reference evidence="2 3" key="1">
    <citation type="journal article" date="2013" name="Int. J. Syst. Evol. Microbiol.">
        <title>Kordia antarctica sp. nov., isolated from Antarctic seawater.</title>
        <authorList>
            <person name="Baek K."/>
            <person name="Choi A."/>
            <person name="Kang I."/>
            <person name="Lee K."/>
            <person name="Cho J.C."/>
        </authorList>
    </citation>
    <scope>NUCLEOTIDE SEQUENCE [LARGE SCALE GENOMIC DNA]</scope>
    <source>
        <strain evidence="2 3">IMCC3317</strain>
    </source>
</reference>
<keyword evidence="3" id="KW-1185">Reference proteome</keyword>
<evidence type="ECO:0000313" key="3">
    <source>
        <dbReference type="Proteomes" id="UP000464657"/>
    </source>
</evidence>
<dbReference type="AlphaFoldDB" id="A0A7L4ZEZ2"/>
<dbReference type="Proteomes" id="UP000464657">
    <property type="component" value="Chromosome"/>
</dbReference>